<feature type="transmembrane region" description="Helical" evidence="2">
    <location>
        <begin position="86"/>
        <end position="105"/>
    </location>
</feature>
<feature type="transmembrane region" description="Helical" evidence="2">
    <location>
        <begin position="51"/>
        <end position="74"/>
    </location>
</feature>
<dbReference type="PANTHER" id="PTHR14136:SF17">
    <property type="entry name" value="BTB_POZ DOMAIN-CONTAINING PROTEIN KCTD9"/>
    <property type="match status" value="1"/>
</dbReference>
<evidence type="ECO:0000313" key="3">
    <source>
        <dbReference type="EMBL" id="GDZ95746.1"/>
    </source>
</evidence>
<keyword evidence="2" id="KW-0472">Membrane</keyword>
<organism evidence="3 4">
    <name type="scientific">Planktothrix agardhii CCAP 1459/11A</name>
    <dbReference type="NCBI Taxonomy" id="282420"/>
    <lineage>
        <taxon>Bacteria</taxon>
        <taxon>Bacillati</taxon>
        <taxon>Cyanobacteriota</taxon>
        <taxon>Cyanophyceae</taxon>
        <taxon>Oscillatoriophycideae</taxon>
        <taxon>Oscillatoriales</taxon>
        <taxon>Microcoleaceae</taxon>
        <taxon>Planktothrix</taxon>
    </lineage>
</organism>
<feature type="transmembrane region" description="Helical" evidence="2">
    <location>
        <begin position="143"/>
        <end position="172"/>
    </location>
</feature>
<feature type="transmembrane region" description="Helical" evidence="2">
    <location>
        <begin position="179"/>
        <end position="197"/>
    </location>
</feature>
<keyword evidence="2" id="KW-0812">Transmembrane</keyword>
<dbReference type="InterPro" id="IPR001646">
    <property type="entry name" value="5peptide_repeat"/>
</dbReference>
<feature type="transmembrane region" description="Helical" evidence="2">
    <location>
        <begin position="112"/>
        <end position="131"/>
    </location>
</feature>
<dbReference type="Proteomes" id="UP000299794">
    <property type="component" value="Unassembled WGS sequence"/>
</dbReference>
<feature type="region of interest" description="Disordered" evidence="1">
    <location>
        <begin position="625"/>
        <end position="647"/>
    </location>
</feature>
<dbReference type="PANTHER" id="PTHR14136">
    <property type="entry name" value="BTB_POZ DOMAIN-CONTAINING PROTEIN KCTD9"/>
    <property type="match status" value="1"/>
</dbReference>
<dbReference type="Pfam" id="PF00805">
    <property type="entry name" value="Pentapeptide"/>
    <property type="match status" value="2"/>
</dbReference>
<protein>
    <submittedName>
        <fullName evidence="3">Pentapeptide repeat protein</fullName>
    </submittedName>
</protein>
<name>A0A4P5ZHY1_PLAAG</name>
<feature type="compositionally biased region" description="Polar residues" evidence="1">
    <location>
        <begin position="627"/>
        <end position="647"/>
    </location>
</feature>
<feature type="transmembrane region" description="Helical" evidence="2">
    <location>
        <begin position="209"/>
        <end position="231"/>
    </location>
</feature>
<evidence type="ECO:0000256" key="1">
    <source>
        <dbReference type="SAM" id="MobiDB-lite"/>
    </source>
</evidence>
<dbReference type="AlphaFoldDB" id="A0A4P5ZHY1"/>
<comment type="caution">
    <text evidence="3">The sequence shown here is derived from an EMBL/GenBank/DDBJ whole genome shotgun (WGS) entry which is preliminary data.</text>
</comment>
<dbReference type="InterPro" id="IPR051082">
    <property type="entry name" value="Pentapeptide-BTB/POZ_domain"/>
</dbReference>
<dbReference type="Gene3D" id="2.160.20.80">
    <property type="entry name" value="E3 ubiquitin-protein ligase SopA"/>
    <property type="match status" value="2"/>
</dbReference>
<accession>A0A4P5ZHY1</accession>
<evidence type="ECO:0000256" key="2">
    <source>
        <dbReference type="SAM" id="Phobius"/>
    </source>
</evidence>
<dbReference type="EMBL" id="BJCD01000065">
    <property type="protein sequence ID" value="GDZ95746.1"/>
    <property type="molecule type" value="Genomic_DNA"/>
</dbReference>
<dbReference type="SUPFAM" id="SSF141571">
    <property type="entry name" value="Pentapeptide repeat-like"/>
    <property type="match status" value="1"/>
</dbReference>
<sequence length="647" mass="72005">MRKLKGDFKNQQLTKKDLSNSDIRGLRLNFLNLKSSNFSYTINGVSLWIKYGIIFACLVFLTVSGVLIGWSSFAIGDELFLPGNKLAVGIVTLLIPLIFLGLCIYIEFKNSLASFTLAIFSFLVFAVAVSPPSEKIREFTMPLLFGVLIDIGFIAGFTILTETIVTLGIIIVKVSKLRLLSISLFFALAGAIPSTVLNRIYDPIFKDSFGSFLVSFILTIFSIVMALYFSLKAMNGERKYLVFKSFAIALCSKKGTNFYGSDLTDADFTEALLGNTDFREANLTRTCWLNAKNLDKARVEGTYLENEKIRQLVVTGDGRNQNFDGLDLRGCNLRNADLTDASFINAKLSEATLEGANLTRAKLAKAQLYGTNLKNAILTGACIQDWAISLDTQFEGIKCEYVYMRLETKEDPDPWRKPDNRNETFKDGDFSDFIAPIIKTQKLYQTQNIDLRRVAENYTILDIFHHQGVDPSAAAIAFQKLIEKYPEAGLKVLSIEGRGNEKIHFQAQVTDDANRSILSQEYSAIYNQIKSGTYSDLQAFLAAVAEKDQQIVRFQELLENAIQQPKFYVETYQETRGNITISSVQGNISGVVGGDLTGTVDVSQGDTEISGDRNIEINKGDYRETSVNDQGSYIEGNVQNSSEPEES</sequence>
<evidence type="ECO:0000313" key="4">
    <source>
        <dbReference type="Proteomes" id="UP000299794"/>
    </source>
</evidence>
<gene>
    <name evidence="3" type="ORF">PA905_41760</name>
</gene>
<keyword evidence="2" id="KW-1133">Transmembrane helix</keyword>
<reference evidence="4" key="1">
    <citation type="submission" date="2019-02" db="EMBL/GenBank/DDBJ databases">
        <title>Draft genome sequence of Planktothrix agardhii NIES-905.</title>
        <authorList>
            <person name="Yamaguchi H."/>
            <person name="Suzuki S."/>
            <person name="Kawachi M."/>
        </authorList>
    </citation>
    <scope>NUCLEOTIDE SEQUENCE [LARGE SCALE GENOMIC DNA]</scope>
    <source>
        <strain evidence="4">CCAP 1459/11A</strain>
    </source>
</reference>
<proteinExistence type="predicted"/>